<keyword evidence="4 12" id="KW-0812">Transmembrane</keyword>
<organism evidence="14 15">
    <name type="scientific">Gimesia chilikensis</name>
    <dbReference type="NCBI Taxonomy" id="2605989"/>
    <lineage>
        <taxon>Bacteria</taxon>
        <taxon>Pseudomonadati</taxon>
        <taxon>Planctomycetota</taxon>
        <taxon>Planctomycetia</taxon>
        <taxon>Planctomycetales</taxon>
        <taxon>Planctomycetaceae</taxon>
        <taxon>Gimesia</taxon>
    </lineage>
</organism>
<dbReference type="OrthoDB" id="9810759at2"/>
<feature type="transmembrane region" description="Helical" evidence="12">
    <location>
        <begin position="173"/>
        <end position="192"/>
    </location>
</feature>
<feature type="domain" description="Ion transport" evidence="13">
    <location>
        <begin position="17"/>
        <end position="231"/>
    </location>
</feature>
<dbReference type="Gene3D" id="1.10.287.70">
    <property type="match status" value="1"/>
</dbReference>
<evidence type="ECO:0000256" key="4">
    <source>
        <dbReference type="ARBA" id="ARBA00022692"/>
    </source>
</evidence>
<evidence type="ECO:0000256" key="5">
    <source>
        <dbReference type="ARBA" id="ARBA00022826"/>
    </source>
</evidence>
<keyword evidence="10 12" id="KW-0472">Membrane</keyword>
<sequence length="233" mass="25808">MPTLKQVVEDSDTKAGKTFDLFIQAVIVISLVSFTIETLPDLSPTTRTFLRGIEIVSVIIFTVEYLARVLVASNRPAFIFSFFGIIDLLAILPFYLGMGLDLRSLRAFRLLRLVRIFKLARYSAAARRFHRAFLIAKEELALFLFATLIIIYLAAVGIYHFENPAQPEAFSSVFHSLWWAVSTLTTVGYGDIYPVTAGGKIFTFFILAAGLGIVSIPAGLVASALAKAREMED</sequence>
<feature type="transmembrane region" description="Helical" evidence="12">
    <location>
        <begin position="52"/>
        <end position="71"/>
    </location>
</feature>
<keyword evidence="7" id="KW-0630">Potassium</keyword>
<evidence type="ECO:0000259" key="13">
    <source>
        <dbReference type="Pfam" id="PF00520"/>
    </source>
</evidence>
<name>A0A517PHJ4_9PLAN</name>
<keyword evidence="3" id="KW-0633">Potassium transport</keyword>
<reference evidence="14 15" key="1">
    <citation type="submission" date="2019-02" db="EMBL/GenBank/DDBJ databases">
        <title>Deep-cultivation of Planctomycetes and their phenomic and genomic characterization uncovers novel biology.</title>
        <authorList>
            <person name="Wiegand S."/>
            <person name="Jogler M."/>
            <person name="Boedeker C."/>
            <person name="Pinto D."/>
            <person name="Vollmers J."/>
            <person name="Rivas-Marin E."/>
            <person name="Kohn T."/>
            <person name="Peeters S.H."/>
            <person name="Heuer A."/>
            <person name="Rast P."/>
            <person name="Oberbeckmann S."/>
            <person name="Bunk B."/>
            <person name="Jeske O."/>
            <person name="Meyerdierks A."/>
            <person name="Storesund J.E."/>
            <person name="Kallscheuer N."/>
            <person name="Luecker S."/>
            <person name="Lage O.M."/>
            <person name="Pohl T."/>
            <person name="Merkel B.J."/>
            <person name="Hornburger P."/>
            <person name="Mueller R.-W."/>
            <person name="Bruemmer F."/>
            <person name="Labrenz M."/>
            <person name="Spormann A.M."/>
            <person name="Op den Camp H."/>
            <person name="Overmann J."/>
            <person name="Amann R."/>
            <person name="Jetten M.S.M."/>
            <person name="Mascher T."/>
            <person name="Medema M.H."/>
            <person name="Devos D.P."/>
            <person name="Kaster A.-K."/>
            <person name="Ovreas L."/>
            <person name="Rohde M."/>
            <person name="Galperin M.Y."/>
            <person name="Jogler C."/>
        </authorList>
    </citation>
    <scope>NUCLEOTIDE SEQUENCE [LARGE SCALE GENOMIC DNA]</scope>
    <source>
        <strain evidence="14 15">HG66A1</strain>
    </source>
</reference>
<evidence type="ECO:0000256" key="2">
    <source>
        <dbReference type="ARBA" id="ARBA00022448"/>
    </source>
</evidence>
<feature type="transmembrane region" description="Helical" evidence="12">
    <location>
        <begin position="204"/>
        <end position="226"/>
    </location>
</feature>
<dbReference type="EMBL" id="CP036266">
    <property type="protein sequence ID" value="QDT18829.1"/>
    <property type="molecule type" value="Genomic_DNA"/>
</dbReference>
<dbReference type="PANTHER" id="PTHR11537:SF254">
    <property type="entry name" value="POTASSIUM VOLTAGE-GATED CHANNEL PROTEIN SHAB"/>
    <property type="match status" value="1"/>
</dbReference>
<evidence type="ECO:0000256" key="3">
    <source>
        <dbReference type="ARBA" id="ARBA00022538"/>
    </source>
</evidence>
<evidence type="ECO:0000256" key="9">
    <source>
        <dbReference type="ARBA" id="ARBA00023065"/>
    </source>
</evidence>
<feature type="transmembrane region" description="Helical" evidence="12">
    <location>
        <begin position="21"/>
        <end position="40"/>
    </location>
</feature>
<dbReference type="RefSeq" id="WP_145180655.1">
    <property type="nucleotide sequence ID" value="NZ_CP036266.1"/>
</dbReference>
<comment type="subcellular location">
    <subcellularLocation>
        <location evidence="1">Membrane</location>
        <topology evidence="1">Multi-pass membrane protein</topology>
    </subcellularLocation>
</comment>
<dbReference type="PRINTS" id="PR00169">
    <property type="entry name" value="KCHANNEL"/>
</dbReference>
<evidence type="ECO:0000313" key="15">
    <source>
        <dbReference type="Proteomes" id="UP000320421"/>
    </source>
</evidence>
<keyword evidence="11 14" id="KW-0407">Ion channel</keyword>
<evidence type="ECO:0000313" key="14">
    <source>
        <dbReference type="EMBL" id="QDT18829.1"/>
    </source>
</evidence>
<dbReference type="Proteomes" id="UP000320421">
    <property type="component" value="Chromosome"/>
</dbReference>
<keyword evidence="15" id="KW-1185">Reference proteome</keyword>
<dbReference type="AlphaFoldDB" id="A0A517PHJ4"/>
<dbReference type="SUPFAM" id="SSF81324">
    <property type="entry name" value="Voltage-gated potassium channels"/>
    <property type="match status" value="1"/>
</dbReference>
<dbReference type="PANTHER" id="PTHR11537">
    <property type="entry name" value="VOLTAGE-GATED POTASSIUM CHANNEL"/>
    <property type="match status" value="1"/>
</dbReference>
<keyword evidence="8 12" id="KW-1133">Transmembrane helix</keyword>
<protein>
    <submittedName>
        <fullName evidence="14">Cyclic nucleotide-gated potassium channel</fullName>
    </submittedName>
</protein>
<dbReference type="Gene3D" id="1.20.120.350">
    <property type="entry name" value="Voltage-gated potassium channels. Chain C"/>
    <property type="match status" value="1"/>
</dbReference>
<feature type="transmembrane region" description="Helical" evidence="12">
    <location>
        <begin position="140"/>
        <end position="161"/>
    </location>
</feature>
<dbReference type="Pfam" id="PF00520">
    <property type="entry name" value="Ion_trans"/>
    <property type="match status" value="1"/>
</dbReference>
<dbReference type="InterPro" id="IPR005821">
    <property type="entry name" value="Ion_trans_dom"/>
</dbReference>
<evidence type="ECO:0000256" key="8">
    <source>
        <dbReference type="ARBA" id="ARBA00022989"/>
    </source>
</evidence>
<evidence type="ECO:0000256" key="10">
    <source>
        <dbReference type="ARBA" id="ARBA00023136"/>
    </source>
</evidence>
<evidence type="ECO:0000256" key="6">
    <source>
        <dbReference type="ARBA" id="ARBA00022882"/>
    </source>
</evidence>
<feature type="transmembrane region" description="Helical" evidence="12">
    <location>
        <begin position="77"/>
        <end position="96"/>
    </location>
</feature>
<dbReference type="GO" id="GO:0001508">
    <property type="term" value="P:action potential"/>
    <property type="evidence" value="ECO:0007669"/>
    <property type="project" value="TreeGrafter"/>
</dbReference>
<dbReference type="InterPro" id="IPR028325">
    <property type="entry name" value="VG_K_chnl"/>
</dbReference>
<keyword evidence="5" id="KW-0631">Potassium channel</keyword>
<proteinExistence type="predicted"/>
<accession>A0A517PHJ4</accession>
<keyword evidence="9" id="KW-0406">Ion transport</keyword>
<evidence type="ECO:0000256" key="7">
    <source>
        <dbReference type="ARBA" id="ARBA00022958"/>
    </source>
</evidence>
<keyword evidence="6" id="KW-0851">Voltage-gated channel</keyword>
<evidence type="ECO:0000256" key="1">
    <source>
        <dbReference type="ARBA" id="ARBA00004141"/>
    </source>
</evidence>
<dbReference type="GO" id="GO:0008076">
    <property type="term" value="C:voltage-gated potassium channel complex"/>
    <property type="evidence" value="ECO:0007669"/>
    <property type="project" value="InterPro"/>
</dbReference>
<gene>
    <name evidence="14" type="ORF">HG66A1_05910</name>
</gene>
<dbReference type="GO" id="GO:0005249">
    <property type="term" value="F:voltage-gated potassium channel activity"/>
    <property type="evidence" value="ECO:0007669"/>
    <property type="project" value="InterPro"/>
</dbReference>
<evidence type="ECO:0000256" key="12">
    <source>
        <dbReference type="SAM" id="Phobius"/>
    </source>
</evidence>
<evidence type="ECO:0000256" key="11">
    <source>
        <dbReference type="ARBA" id="ARBA00023303"/>
    </source>
</evidence>
<keyword evidence="2" id="KW-0813">Transport</keyword>
<dbReference type="InterPro" id="IPR027359">
    <property type="entry name" value="Volt_channel_dom_sf"/>
</dbReference>